<proteinExistence type="predicted"/>
<dbReference type="Proteomes" id="UP001205965">
    <property type="component" value="Unassembled WGS sequence"/>
</dbReference>
<evidence type="ECO:0000313" key="3">
    <source>
        <dbReference type="Proteomes" id="UP001205965"/>
    </source>
</evidence>
<dbReference type="EMBL" id="JANWTC010000001">
    <property type="protein sequence ID" value="MCS5478248.1"/>
    <property type="molecule type" value="Genomic_DNA"/>
</dbReference>
<dbReference type="RefSeq" id="WP_259426289.1">
    <property type="nucleotide sequence ID" value="NZ_JANWTC010000001.1"/>
</dbReference>
<evidence type="ECO:0000259" key="1">
    <source>
        <dbReference type="Pfam" id="PF14534"/>
    </source>
</evidence>
<organism evidence="2 3">
    <name type="scientific">Corynebacterium lemuris</name>
    <dbReference type="NCBI Taxonomy" id="1859292"/>
    <lineage>
        <taxon>Bacteria</taxon>
        <taxon>Bacillati</taxon>
        <taxon>Actinomycetota</taxon>
        <taxon>Actinomycetes</taxon>
        <taxon>Mycobacteriales</taxon>
        <taxon>Corynebacteriaceae</taxon>
        <taxon>Corynebacterium</taxon>
    </lineage>
</organism>
<reference evidence="2 3" key="1">
    <citation type="submission" date="2022-08" db="EMBL/GenBank/DDBJ databases">
        <title>YIM 101645 draft genome.</title>
        <authorList>
            <person name="Chen X."/>
        </authorList>
    </citation>
    <scope>NUCLEOTIDE SEQUENCE [LARGE SCALE GENOMIC DNA]</scope>
    <source>
        <strain evidence="2 3">YIM 101645</strain>
    </source>
</reference>
<dbReference type="Gene3D" id="3.10.450.50">
    <property type="match status" value="1"/>
</dbReference>
<dbReference type="Pfam" id="PF14534">
    <property type="entry name" value="DUF4440"/>
    <property type="match status" value="1"/>
</dbReference>
<dbReference type="SUPFAM" id="SSF54427">
    <property type="entry name" value="NTF2-like"/>
    <property type="match status" value="1"/>
</dbReference>
<comment type="caution">
    <text evidence="2">The sequence shown here is derived from an EMBL/GenBank/DDBJ whole genome shotgun (WGS) entry which is preliminary data.</text>
</comment>
<feature type="domain" description="DUF4440" evidence="1">
    <location>
        <begin position="15"/>
        <end position="121"/>
    </location>
</feature>
<protein>
    <submittedName>
        <fullName evidence="2">Nuclear transport factor 2 family protein</fullName>
    </submittedName>
</protein>
<name>A0ABT2FUR9_9CORY</name>
<sequence length="133" mass="14519">MSRQSDSGSARDALVDLEQRRYRMLLEQDFSAYAALCHPDLVFLHATGDRESLDSFIRKNSSGGFRYLSAHHPVDTVTLVGGTAVVVGDLAAELLVGEEPVHLNNRVLATWVRGGDDGWLLLAHMAVPLPGNH</sequence>
<accession>A0ABT2FUR9</accession>
<gene>
    <name evidence="2" type="ORF">NYP18_01095</name>
</gene>
<keyword evidence="3" id="KW-1185">Reference proteome</keyword>
<dbReference type="InterPro" id="IPR027843">
    <property type="entry name" value="DUF4440"/>
</dbReference>
<dbReference type="InterPro" id="IPR032710">
    <property type="entry name" value="NTF2-like_dom_sf"/>
</dbReference>
<evidence type="ECO:0000313" key="2">
    <source>
        <dbReference type="EMBL" id="MCS5478248.1"/>
    </source>
</evidence>